<gene>
    <name evidence="2" type="ORF">NEQG_02564</name>
</gene>
<evidence type="ECO:0000313" key="2">
    <source>
        <dbReference type="EMBL" id="EIJ87229.1"/>
    </source>
</evidence>
<dbReference type="EMBL" id="GL870884">
    <property type="protein sequence ID" value="EIJ87229.1"/>
    <property type="molecule type" value="Genomic_DNA"/>
</dbReference>
<evidence type="ECO:0000256" key="1">
    <source>
        <dbReference type="SAM" id="Phobius"/>
    </source>
</evidence>
<keyword evidence="1" id="KW-0472">Membrane</keyword>
<dbReference type="OMA" id="CHRTITG"/>
<dbReference type="InParanoid" id="I3EDD2"/>
<feature type="transmembrane region" description="Helical" evidence="1">
    <location>
        <begin position="102"/>
        <end position="120"/>
    </location>
</feature>
<dbReference type="Proteomes" id="UP000002872">
    <property type="component" value="Unassembled WGS sequence"/>
</dbReference>
<protein>
    <submittedName>
        <fullName evidence="2">Uncharacterized protein</fullName>
    </submittedName>
</protein>
<organism evidence="2 3">
    <name type="scientific">Nematocida parisii (strain ERTm3)</name>
    <name type="common">Nematode killer fungus</name>
    <dbReference type="NCBI Taxonomy" id="935791"/>
    <lineage>
        <taxon>Eukaryota</taxon>
        <taxon>Fungi</taxon>
        <taxon>Fungi incertae sedis</taxon>
        <taxon>Microsporidia</taxon>
        <taxon>Nematocida</taxon>
    </lineage>
</organism>
<evidence type="ECO:0000313" key="3">
    <source>
        <dbReference type="Proteomes" id="UP000002872"/>
    </source>
</evidence>
<feature type="transmembrane region" description="Helical" evidence="1">
    <location>
        <begin position="42"/>
        <end position="64"/>
    </location>
</feature>
<accession>I3EDD2</accession>
<dbReference type="VEuPathDB" id="MicrosporidiaDB:NEQG_02564"/>
<keyword evidence="1" id="KW-1133">Transmembrane helix</keyword>
<reference evidence="2" key="1">
    <citation type="submission" date="2011-01" db="EMBL/GenBank/DDBJ databases">
        <title>The Genome Sequence of Nematocida parisii strain ERTm3.</title>
        <authorList>
            <consortium name="The Broad Institute Genome Sequencing Platform"/>
            <consortium name="The Broad Institute Genome Sequencing Center for Infectious Disease"/>
            <person name="Cuomo C."/>
            <person name="Troemel E."/>
            <person name="Young S.K."/>
            <person name="Zeng Q."/>
            <person name="Gargeya S."/>
            <person name="Fitzgerald M."/>
            <person name="Haas B."/>
            <person name="Abouelleil A."/>
            <person name="Alvarado L."/>
            <person name="Arachchi H.M."/>
            <person name="Berlin A."/>
            <person name="Chapman S.B."/>
            <person name="Gearin G."/>
            <person name="Goldberg J."/>
            <person name="Griggs A."/>
            <person name="Gujja S."/>
            <person name="Hansen M."/>
            <person name="Heiman D."/>
            <person name="Howarth C."/>
            <person name="Larimer J."/>
            <person name="Lui A."/>
            <person name="MacDonald P.J.P."/>
            <person name="McCowen C."/>
            <person name="Montmayeur A."/>
            <person name="Murphy C."/>
            <person name="Neiman D."/>
            <person name="Pearson M."/>
            <person name="Priest M."/>
            <person name="Roberts A."/>
            <person name="Saif S."/>
            <person name="Shea T."/>
            <person name="Sisk P."/>
            <person name="Stolte C."/>
            <person name="Sykes S."/>
            <person name="Wortman J."/>
            <person name="Nusbaum C."/>
            <person name="Birren B."/>
        </authorList>
    </citation>
    <scope>NUCLEOTIDE SEQUENCE</scope>
    <source>
        <strain evidence="2">ERTm3</strain>
    </source>
</reference>
<dbReference type="OrthoDB" id="2188532at2759"/>
<feature type="transmembrane region" description="Helical" evidence="1">
    <location>
        <begin position="70"/>
        <end position="90"/>
    </location>
</feature>
<sequence>MIGTINVPSQSTIDLYLHNNPYLKTIAGMLSYDNIISNIRDLVIALMLGVSIITGHSALCRLYTADIYSFYCFVLVSAIAVSIAIINFLPSKDGKKRMSSKQRKLFTILFSLFLTVPSIIQGEPWLFFLLTNLLVGNNDYLLVLAGHAFLYFLTRFNFPQTFLTALNFCPGILAFICTLEDRINSTWQTKLSLFHCHRTITGAATVLAVFISIFYIIQTNPYIHINTSPIDV</sequence>
<keyword evidence="1" id="KW-0812">Transmembrane</keyword>
<keyword evidence="3" id="KW-1185">Reference proteome</keyword>
<dbReference type="AlphaFoldDB" id="I3EDD2"/>
<proteinExistence type="predicted"/>
<name>I3EDD2_NEMP3</name>
<feature type="transmembrane region" description="Helical" evidence="1">
    <location>
        <begin position="199"/>
        <end position="217"/>
    </location>
</feature>
<dbReference type="HOGENOM" id="CLU_1205067_0_0_1"/>